<feature type="compositionally biased region" description="Basic and acidic residues" evidence="1">
    <location>
        <begin position="358"/>
        <end position="368"/>
    </location>
</feature>
<accession>A0A6A4JN12</accession>
<proteinExistence type="predicted"/>
<organism evidence="2 3">
    <name type="scientific">Apolygus lucorum</name>
    <name type="common">Small green plant bug</name>
    <name type="synonym">Lygocoris lucorum</name>
    <dbReference type="NCBI Taxonomy" id="248454"/>
    <lineage>
        <taxon>Eukaryota</taxon>
        <taxon>Metazoa</taxon>
        <taxon>Ecdysozoa</taxon>
        <taxon>Arthropoda</taxon>
        <taxon>Hexapoda</taxon>
        <taxon>Insecta</taxon>
        <taxon>Pterygota</taxon>
        <taxon>Neoptera</taxon>
        <taxon>Paraneoptera</taxon>
        <taxon>Hemiptera</taxon>
        <taxon>Heteroptera</taxon>
        <taxon>Panheteroptera</taxon>
        <taxon>Cimicomorpha</taxon>
        <taxon>Miridae</taxon>
        <taxon>Mirini</taxon>
        <taxon>Apolygus</taxon>
    </lineage>
</organism>
<protein>
    <submittedName>
        <fullName evidence="2">Uncharacterized protein</fullName>
    </submittedName>
</protein>
<evidence type="ECO:0000313" key="2">
    <source>
        <dbReference type="EMBL" id="KAF6210912.1"/>
    </source>
</evidence>
<dbReference type="AlphaFoldDB" id="A0A6A4JN12"/>
<evidence type="ECO:0000313" key="3">
    <source>
        <dbReference type="Proteomes" id="UP000466442"/>
    </source>
</evidence>
<feature type="compositionally biased region" description="Low complexity" evidence="1">
    <location>
        <begin position="346"/>
        <end position="357"/>
    </location>
</feature>
<dbReference type="OrthoDB" id="6628698at2759"/>
<feature type="compositionally biased region" description="Gly residues" evidence="1">
    <location>
        <begin position="281"/>
        <end position="292"/>
    </location>
</feature>
<feature type="compositionally biased region" description="Low complexity" evidence="1">
    <location>
        <begin position="265"/>
        <end position="280"/>
    </location>
</feature>
<feature type="region of interest" description="Disordered" evidence="1">
    <location>
        <begin position="584"/>
        <end position="610"/>
    </location>
</feature>
<dbReference type="Proteomes" id="UP000466442">
    <property type="component" value="Linkage Group LG5"/>
</dbReference>
<feature type="compositionally biased region" description="Basic and acidic residues" evidence="1">
    <location>
        <begin position="584"/>
        <end position="603"/>
    </location>
</feature>
<sequence length="610" mass="65894">MKDQDEMAKSSHPKNKKTLMKENYCYEDTPMVIKNYMQKQFADIASIELEETITSLICGPRSKSMIDIAERLLEQLVELTGEKCTLQTPKNRTQDIMVFMADRAGVWLNEVVDESDVTLVDRREKQLRGIEEGGKGDAGDDQDEVDDDVEIIKKKKRPSGLSRPSQSGDGDNADKKAGGDKQAPPSSRTPKGKQSGEETGKEQAAAKGQSSGKQSPKSKSEGKGEGKGTTAGDASKKSATSQPKPKEAGGTREGSKQGSKAAGDSKAGSKSQQGAAAGAKGQQGGTGTGGRTSGKSSKAASKPAVTKSVDKGPSTASTTRPSTSKDQSKVPQDGVKKDMSDTGKNSRSSQVPSQRPRTASELRKEKTAEILTTHLSQLIQETDKKPTPRQEALQDVISKRLEEKVGPRDSATIDAIREASLLLATYIDKMTTNVEQEYGETTPATNIPPVAQRGKGPVFSVRKQPSNYFVRQIPHTEAKAKVNKSRGLPTPGAITLTEGAFKPNETKEWANWANEVANMADRWSKWIDTTVMDAIKAADKRKAAGATSVPSTNSWSDWKETAGAEALEWRRNKKLLDTQAKLFSEKAESSIRPKTAPTEDSKNQTKKKIP</sequence>
<feature type="compositionally biased region" description="Low complexity" evidence="1">
    <location>
        <begin position="293"/>
        <end position="324"/>
    </location>
</feature>
<name>A0A6A4JN12_APOLU</name>
<keyword evidence="3" id="KW-1185">Reference proteome</keyword>
<feature type="compositionally biased region" description="Low complexity" evidence="1">
    <location>
        <begin position="207"/>
        <end position="217"/>
    </location>
</feature>
<evidence type="ECO:0000256" key="1">
    <source>
        <dbReference type="SAM" id="MobiDB-lite"/>
    </source>
</evidence>
<feature type="compositionally biased region" description="Basic and acidic residues" evidence="1">
    <location>
        <begin position="244"/>
        <end position="255"/>
    </location>
</feature>
<feature type="region of interest" description="Disordered" evidence="1">
    <location>
        <begin position="151"/>
        <end position="369"/>
    </location>
</feature>
<dbReference type="EMBL" id="WIXP02000005">
    <property type="protein sequence ID" value="KAF6210912.1"/>
    <property type="molecule type" value="Genomic_DNA"/>
</dbReference>
<reference evidence="2" key="1">
    <citation type="journal article" date="2021" name="Mol. Ecol. Resour.">
        <title>Apolygus lucorum genome provides insights into omnivorousness and mesophyll feeding.</title>
        <authorList>
            <person name="Liu Y."/>
            <person name="Liu H."/>
            <person name="Wang H."/>
            <person name="Huang T."/>
            <person name="Liu B."/>
            <person name="Yang B."/>
            <person name="Yin L."/>
            <person name="Li B."/>
            <person name="Zhang Y."/>
            <person name="Zhang S."/>
            <person name="Jiang F."/>
            <person name="Zhang X."/>
            <person name="Ren Y."/>
            <person name="Wang B."/>
            <person name="Wang S."/>
            <person name="Lu Y."/>
            <person name="Wu K."/>
            <person name="Fan W."/>
            <person name="Wang G."/>
        </authorList>
    </citation>
    <scope>NUCLEOTIDE SEQUENCE</scope>
    <source>
        <strain evidence="2">12Hb</strain>
    </source>
</reference>
<gene>
    <name evidence="2" type="ORF">GE061_014024</name>
</gene>
<comment type="caution">
    <text evidence="2">The sequence shown here is derived from an EMBL/GenBank/DDBJ whole genome shotgun (WGS) entry which is preliminary data.</text>
</comment>